<keyword evidence="9 13" id="KW-0378">Hydrolase</keyword>
<evidence type="ECO:0000256" key="9">
    <source>
        <dbReference type="ARBA" id="ARBA00022801"/>
    </source>
</evidence>
<dbReference type="PANTHER" id="PTHR16036">
    <property type="entry name" value="ANKYRIN REPEAT AND ZINC FINGER DOMAIN-CONTAINING PROTEIN 1"/>
    <property type="match status" value="1"/>
</dbReference>
<keyword evidence="10" id="KW-0862">Zinc</keyword>
<evidence type="ECO:0000256" key="4">
    <source>
        <dbReference type="ARBA" id="ARBA00022722"/>
    </source>
</evidence>
<comment type="domain">
    <text evidence="13">The VLRF1 domain mediates binding to the 60S ribosomal subunit.</text>
</comment>
<evidence type="ECO:0000256" key="14">
    <source>
        <dbReference type="SAM" id="MobiDB-lite"/>
    </source>
</evidence>
<keyword evidence="17" id="KW-1185">Reference proteome</keyword>
<dbReference type="Pfam" id="PF18826">
    <property type="entry name" value="bVLRF1"/>
    <property type="match status" value="1"/>
</dbReference>
<reference evidence="16 17" key="1">
    <citation type="submission" date="2015-12" db="EMBL/GenBank/DDBJ databases">
        <title>The genome of Folsomia candida.</title>
        <authorList>
            <person name="Faddeeva A."/>
            <person name="Derks M.F."/>
            <person name="Anvar Y."/>
            <person name="Smit S."/>
            <person name="Van Straalen N."/>
            <person name="Roelofs D."/>
        </authorList>
    </citation>
    <scope>NUCLEOTIDE SEQUENCE [LARGE SCALE GENOMIC DNA]</scope>
    <source>
        <strain evidence="16 17">VU population</strain>
        <tissue evidence="16">Whole body</tissue>
    </source>
</reference>
<feature type="compositionally biased region" description="Basic residues" evidence="14">
    <location>
        <begin position="528"/>
        <end position="544"/>
    </location>
</feature>
<evidence type="ECO:0000259" key="15">
    <source>
        <dbReference type="PROSITE" id="PS52044"/>
    </source>
</evidence>
<dbReference type="SUPFAM" id="SSF48403">
    <property type="entry name" value="Ankyrin repeat"/>
    <property type="match status" value="1"/>
</dbReference>
<evidence type="ECO:0000256" key="6">
    <source>
        <dbReference type="ARBA" id="ARBA00022737"/>
    </source>
</evidence>
<evidence type="ECO:0000256" key="7">
    <source>
        <dbReference type="ARBA" id="ARBA00022759"/>
    </source>
</evidence>
<keyword evidence="3 13" id="KW-0963">Cytoplasm</keyword>
<dbReference type="OrthoDB" id="429841at2759"/>
<feature type="region of interest" description="Disordered" evidence="14">
    <location>
        <begin position="399"/>
        <end position="421"/>
    </location>
</feature>
<evidence type="ECO:0000256" key="12">
    <source>
        <dbReference type="ARBA" id="ARBA00023054"/>
    </source>
</evidence>
<keyword evidence="7 13" id="KW-0255">Endonuclease</keyword>
<evidence type="ECO:0000256" key="13">
    <source>
        <dbReference type="PROSITE-ProRule" id="PRU01389"/>
    </source>
</evidence>
<keyword evidence="6" id="KW-0677">Repeat</keyword>
<name>A0A226EWR2_FOLCA</name>
<keyword evidence="11" id="KW-0040">ANK repeat</keyword>
<evidence type="ECO:0000256" key="2">
    <source>
        <dbReference type="ARBA" id="ARBA00009262"/>
    </source>
</evidence>
<feature type="domain" description="VLRF1" evidence="15">
    <location>
        <begin position="362"/>
        <end position="505"/>
    </location>
</feature>
<dbReference type="STRING" id="158441.A0A226EWR2"/>
<dbReference type="InterPro" id="IPR036770">
    <property type="entry name" value="Ankyrin_rpt-contain_sf"/>
</dbReference>
<comment type="similarity">
    <text evidence="2 13">Belongs to the ANKZF1/VMS1 family.</text>
</comment>
<dbReference type="GO" id="GO:0004519">
    <property type="term" value="F:endonuclease activity"/>
    <property type="evidence" value="ECO:0007669"/>
    <property type="project" value="UniProtKB-KW"/>
</dbReference>
<evidence type="ECO:0000256" key="1">
    <source>
        <dbReference type="ARBA" id="ARBA00004496"/>
    </source>
</evidence>
<dbReference type="EMBL" id="LNIX01000001">
    <property type="protein sequence ID" value="OXA61504.1"/>
    <property type="molecule type" value="Genomic_DNA"/>
</dbReference>
<evidence type="ECO:0000313" key="16">
    <source>
        <dbReference type="EMBL" id="OXA61504.1"/>
    </source>
</evidence>
<keyword evidence="12" id="KW-0175">Coiled coil</keyword>
<dbReference type="PANTHER" id="PTHR16036:SF2">
    <property type="entry name" value="TRNA ENDONUCLEASE ANKZF1"/>
    <property type="match status" value="1"/>
</dbReference>
<dbReference type="InterPro" id="IPR047139">
    <property type="entry name" value="ANKZ1/VMS1"/>
</dbReference>
<dbReference type="Pfam" id="PF18716">
    <property type="entry name" value="VATC"/>
    <property type="match status" value="1"/>
</dbReference>
<sequence length="850" mass="97129">MVEDRVVEMRHHDESSMSSPIPVKIQSPVTVIQPSTLAVYHVPFSSSEALISVQGDDPKFIQFHATYTKRTKLMSQEYQMIRNNLSQRMLPSFLPVFCWLPTNRVLRFFSTDIDVDKSPLEWMTEVNSKIMMKRQGVKGKYRRLQLYNASHKTEVLKIMCKVTEFQLNNEDTTNQPADEERGALQFELSDDDEPTNTTASTTISKESFEPIEGKLTCSSCKITMDDIEELRQHNKHDWHRYNLKMKIMGQVSVSEQEFYDMIDDLSSIEGSDSEDDSIAGNDQSAAVSKLMDKISRTTILEESDGTCKSKLSSENAKLINSPKTYYENENGCIFGIYKSIAEVLFDKNKNRDMLQFSKHYENPLNMTIIMVSGGHFAAAVMQGSQILLHKTFHSYTVRAKQGGSQGSRDSKSGTNHPKSAGASLRRYNEQSFAQHVQDLMEAWKGRVSACPVIFYRAVGSSSNVLFGGKSPLFQRSEQRLRTIPFPTNRPTFLELKRVQSLLTTLHVYDDREQFLSEHLVSKTPTSKSPKKTKKIDRAKSKSPKRVQDDPCPNVINSENSDSSDCNDELQECLEEVNFNHLKEFDDSLTIEERQERIKKRSKKPKTKPVQFPKPDGVIGCLMDAVVQNSVELSNHIATLKLQSSEATHDEFLAYLNQPVDSDESNLLHLAAKMNATVLIWVLLELGCDPATKNKNGRVPYSFANNPESRAEFRRFMGQFPDKYDYKMAQVPTPLTAEMEAEKAEKKKLLNKIKREKEKQKKMEKHQKDKEQADQERFLKLSDREKRAMAAEQRILAQCKRNKEELPVLVRCFDCACDMTGKVPFEYNQNIFCTTKCLSSHRKKFPTPLSV</sequence>
<dbReference type="GO" id="GO:0036503">
    <property type="term" value="P:ERAD pathway"/>
    <property type="evidence" value="ECO:0007669"/>
    <property type="project" value="TreeGrafter"/>
</dbReference>
<feature type="region of interest" description="Disordered" evidence="14">
    <location>
        <begin position="755"/>
        <end position="774"/>
    </location>
</feature>
<comment type="caution">
    <text evidence="16">The sequence shown here is derived from an EMBL/GenBank/DDBJ whole genome shotgun (WGS) entry which is preliminary data.</text>
</comment>
<feature type="active site" evidence="13">
    <location>
        <position position="405"/>
    </location>
</feature>
<keyword evidence="8" id="KW-0863">Zinc-finger</keyword>
<dbReference type="GO" id="GO:0008270">
    <property type="term" value="F:zinc ion binding"/>
    <property type="evidence" value="ECO:0007669"/>
    <property type="project" value="UniProtKB-KW"/>
</dbReference>
<dbReference type="Proteomes" id="UP000198287">
    <property type="component" value="Unassembled WGS sequence"/>
</dbReference>
<evidence type="ECO:0000256" key="10">
    <source>
        <dbReference type="ARBA" id="ARBA00022833"/>
    </source>
</evidence>
<gene>
    <name evidence="16" type="ORF">Fcan01_02197</name>
</gene>
<evidence type="ECO:0000256" key="3">
    <source>
        <dbReference type="ARBA" id="ARBA00022490"/>
    </source>
</evidence>
<keyword evidence="5" id="KW-0479">Metal-binding</keyword>
<proteinExistence type="inferred from homology"/>
<dbReference type="PROSITE" id="PS52044">
    <property type="entry name" value="VLRF1"/>
    <property type="match status" value="1"/>
</dbReference>
<evidence type="ECO:0000256" key="11">
    <source>
        <dbReference type="ARBA" id="ARBA00023043"/>
    </source>
</evidence>
<comment type="subcellular location">
    <subcellularLocation>
        <location evidence="1">Cytoplasm</location>
    </subcellularLocation>
</comment>
<evidence type="ECO:0000256" key="5">
    <source>
        <dbReference type="ARBA" id="ARBA00022723"/>
    </source>
</evidence>
<accession>A0A226EWR2</accession>
<feature type="region of interest" description="Disordered" evidence="14">
    <location>
        <begin position="519"/>
        <end position="563"/>
    </location>
</feature>
<dbReference type="OMA" id="GPHIFMC"/>
<dbReference type="InterPro" id="IPR041175">
    <property type="entry name" value="VLRF1/Vms1"/>
</dbReference>
<dbReference type="Gene3D" id="1.25.40.20">
    <property type="entry name" value="Ankyrin repeat-containing domain"/>
    <property type="match status" value="1"/>
</dbReference>
<evidence type="ECO:0000256" key="8">
    <source>
        <dbReference type="ARBA" id="ARBA00022771"/>
    </source>
</evidence>
<dbReference type="GO" id="GO:0005737">
    <property type="term" value="C:cytoplasm"/>
    <property type="evidence" value="ECO:0007669"/>
    <property type="project" value="UniProtKB-SubCell"/>
</dbReference>
<dbReference type="AlphaFoldDB" id="A0A226EWR2"/>
<dbReference type="InterPro" id="IPR041540">
    <property type="entry name" value="VATC"/>
</dbReference>
<organism evidence="16 17">
    <name type="scientific">Folsomia candida</name>
    <name type="common">Springtail</name>
    <dbReference type="NCBI Taxonomy" id="158441"/>
    <lineage>
        <taxon>Eukaryota</taxon>
        <taxon>Metazoa</taxon>
        <taxon>Ecdysozoa</taxon>
        <taxon>Arthropoda</taxon>
        <taxon>Hexapoda</taxon>
        <taxon>Collembola</taxon>
        <taxon>Entomobryomorpha</taxon>
        <taxon>Isotomoidea</taxon>
        <taxon>Isotomidae</taxon>
        <taxon>Proisotominae</taxon>
        <taxon>Folsomia</taxon>
    </lineage>
</organism>
<evidence type="ECO:0000313" key="17">
    <source>
        <dbReference type="Proteomes" id="UP000198287"/>
    </source>
</evidence>
<dbReference type="GO" id="GO:0016787">
    <property type="term" value="F:hydrolase activity"/>
    <property type="evidence" value="ECO:0007669"/>
    <property type="project" value="UniProtKB-KW"/>
</dbReference>
<keyword evidence="4 13" id="KW-0540">Nuclease</keyword>
<protein>
    <submittedName>
        <fullName evidence="16">Ankyrin repeat and zinc finger domain-containing protein 1</fullName>
    </submittedName>
</protein>